<dbReference type="EMBL" id="JAJOZR010000008">
    <property type="protein sequence ID" value="MCD7110192.1"/>
    <property type="molecule type" value="Genomic_DNA"/>
</dbReference>
<sequence length="123" mass="12920">MLCVALCLAAGAVAPGSAIAQDAALMNVYLNHARVLKLDRSVSRVIIGSAEIADATVADAQTIVLTGKAVGTTNIVILDENDNPIVDQRILVSTDEGNTLRVYRSTARAVLTCTPSCEEHSKK</sequence>
<dbReference type="GO" id="GO:0003824">
    <property type="term" value="F:catalytic activity"/>
    <property type="evidence" value="ECO:0007669"/>
    <property type="project" value="InterPro"/>
</dbReference>
<proteinExistence type="predicted"/>
<organism evidence="3 4">
    <name type="scientific">Rhizobium quercicola</name>
    <dbReference type="NCBI Taxonomy" id="2901226"/>
    <lineage>
        <taxon>Bacteria</taxon>
        <taxon>Pseudomonadati</taxon>
        <taxon>Pseudomonadota</taxon>
        <taxon>Alphaproteobacteria</taxon>
        <taxon>Hyphomicrobiales</taxon>
        <taxon>Rhizobiaceae</taxon>
        <taxon>Rhizobium/Agrobacterium group</taxon>
        <taxon>Rhizobium</taxon>
    </lineage>
</organism>
<evidence type="ECO:0000259" key="2">
    <source>
        <dbReference type="PROSITE" id="PS50035"/>
    </source>
</evidence>
<dbReference type="Pfam" id="PF13629">
    <property type="entry name" value="T2SS-T3SS_pil_N"/>
    <property type="match status" value="1"/>
</dbReference>
<evidence type="ECO:0000256" key="1">
    <source>
        <dbReference type="SAM" id="SignalP"/>
    </source>
</evidence>
<name>A0A9X1NS63_9HYPH</name>
<accession>A0A9X1NS63</accession>
<dbReference type="Proteomes" id="UP001139089">
    <property type="component" value="Unassembled WGS sequence"/>
</dbReference>
<evidence type="ECO:0000313" key="3">
    <source>
        <dbReference type="EMBL" id="MCD7110192.1"/>
    </source>
</evidence>
<comment type="caution">
    <text evidence="3">The sequence shown here is derived from an EMBL/GenBank/DDBJ whole genome shotgun (WGS) entry which is preliminary data.</text>
</comment>
<dbReference type="InterPro" id="IPR001736">
    <property type="entry name" value="PLipase_D/transphosphatidylase"/>
</dbReference>
<gene>
    <name evidence="3" type="ORF">LRX75_14205</name>
</gene>
<reference evidence="3" key="1">
    <citation type="submission" date="2021-12" db="EMBL/GenBank/DDBJ databases">
        <authorList>
            <person name="Li Y."/>
        </authorList>
    </citation>
    <scope>NUCLEOTIDE SEQUENCE</scope>
    <source>
        <strain evidence="3">DKSPLA3</strain>
    </source>
</reference>
<keyword evidence="4" id="KW-1185">Reference proteome</keyword>
<dbReference type="InterPro" id="IPR032789">
    <property type="entry name" value="T2SS-T3SS_pil_N"/>
</dbReference>
<dbReference type="GO" id="GO:0006793">
    <property type="term" value="P:phosphorus metabolic process"/>
    <property type="evidence" value="ECO:0007669"/>
    <property type="project" value="UniProtKB-ARBA"/>
</dbReference>
<protein>
    <submittedName>
        <fullName evidence="3">Pilus assembly protein N-terminal domain-containing protein</fullName>
    </submittedName>
</protein>
<dbReference type="RefSeq" id="WP_231815480.1">
    <property type="nucleotide sequence ID" value="NZ_JAJOZR010000008.1"/>
</dbReference>
<keyword evidence="1" id="KW-0732">Signal</keyword>
<feature type="signal peptide" evidence="1">
    <location>
        <begin position="1"/>
        <end position="20"/>
    </location>
</feature>
<feature type="domain" description="PLD phosphodiesterase" evidence="2">
    <location>
        <begin position="27"/>
        <end position="56"/>
    </location>
</feature>
<dbReference type="AlphaFoldDB" id="A0A9X1NS63"/>
<evidence type="ECO:0000313" key="4">
    <source>
        <dbReference type="Proteomes" id="UP001139089"/>
    </source>
</evidence>
<dbReference type="PROSITE" id="PS50035">
    <property type="entry name" value="PLD"/>
    <property type="match status" value="1"/>
</dbReference>
<feature type="chain" id="PRO_5040911675" evidence="1">
    <location>
        <begin position="21"/>
        <end position="123"/>
    </location>
</feature>